<dbReference type="InterPro" id="IPR003599">
    <property type="entry name" value="Ig_sub"/>
</dbReference>
<dbReference type="PRINTS" id="PR01669">
    <property type="entry name" value="TAPASIN"/>
</dbReference>
<dbReference type="SMART" id="SM00407">
    <property type="entry name" value="IGc1"/>
    <property type="match status" value="1"/>
</dbReference>
<feature type="transmembrane region" description="Helical" evidence="3">
    <location>
        <begin position="611"/>
        <end position="628"/>
    </location>
</feature>
<feature type="compositionally biased region" description="Basic and acidic residues" evidence="2">
    <location>
        <begin position="211"/>
        <end position="220"/>
    </location>
</feature>
<dbReference type="Pfam" id="PF07654">
    <property type="entry name" value="C1-set"/>
    <property type="match status" value="1"/>
</dbReference>
<evidence type="ECO:0000256" key="3">
    <source>
        <dbReference type="SAM" id="Phobius"/>
    </source>
</evidence>
<dbReference type="SUPFAM" id="SSF48726">
    <property type="entry name" value="Immunoglobulin"/>
    <property type="match status" value="2"/>
</dbReference>
<feature type="region of interest" description="Disordered" evidence="2">
    <location>
        <begin position="70"/>
        <end position="220"/>
    </location>
</feature>
<keyword evidence="3" id="KW-1133">Transmembrane helix</keyword>
<dbReference type="EMBL" id="CAUEEQ010024878">
    <property type="protein sequence ID" value="CAJ0946073.1"/>
    <property type="molecule type" value="Genomic_DNA"/>
</dbReference>
<keyword evidence="6" id="KW-1185">Reference proteome</keyword>
<dbReference type="PROSITE" id="PS50835">
    <property type="entry name" value="IG_LIKE"/>
    <property type="match status" value="2"/>
</dbReference>
<dbReference type="InterPro" id="IPR036179">
    <property type="entry name" value="Ig-like_dom_sf"/>
</dbReference>
<feature type="domain" description="Ig-like" evidence="4">
    <location>
        <begin position="500"/>
        <end position="599"/>
    </location>
</feature>
<keyword evidence="3" id="KW-0812">Transmembrane</keyword>
<dbReference type="InterPro" id="IPR013106">
    <property type="entry name" value="Ig_V-set"/>
</dbReference>
<dbReference type="InterPro" id="IPR007110">
    <property type="entry name" value="Ig-like_dom"/>
</dbReference>
<comment type="caution">
    <text evidence="5">The sequence shown here is derived from an EMBL/GenBank/DDBJ whole genome shotgun (WGS) entry which is preliminary data.</text>
</comment>
<sequence length="648" mass="70035">MEISNEMLTLRRINFIMENKDHVYIYGFDPQSWRHDDLPLTSKRVLAGRNDGGLCWMKDEGLHLETSLTGATTESRAASLHLPAETGSRRRGETPPMDPPAAPPEVHGGTAHRERSHSKTAGRTTGAAGPPGSSDHRSQTSTTPRIRPGAAALSKPGRGGGDGVTSVAPPTHSDAAEPEQRGEAAAAGDSSDRPTAPPMDHGGTAPRGRSHSQETDDTAGKQELCAAVAGKPTGPPVHRSQTAGGLLAVRPNAGAQSLSCWLVEDIPATESKPRSIQQTPVLVQFTDAAGLTHSSPIDAEPGTLFFYVFDPSGKLSPEFTSCEITHHLPQEASLDWAHSLTEEKFSSPALGKAWYTLAASNHQDGRGLSLVLGPLGDKRDHFSASLAVFSVSTILHAPLGKPLSVPCSMWRGHQPRFSVEWRHRALGDGSLLYAYDGWKDKVEENVPNCHLDFSALHNEGDASLLIDNVEISHQGTLLCTVYLPYLRAQREVHLVVTAKPKVTLQPAPLFARPGEEVTLTCDISHFHPLEISVDFLRTHIPHCCLEIRCLITSSNYDGTYSISAYQRITASGDLHGARYFCRVNHVSAAKGISSSQTLKVAGMSAPSLEDMMYLFLTALFLYGTLSYLRKKAVSLFGSREDLKAQKVQ</sequence>
<evidence type="ECO:0000259" key="4">
    <source>
        <dbReference type="PROSITE" id="PS50835"/>
    </source>
</evidence>
<gene>
    <name evidence="5" type="ORF">RIMI_LOCUS11148306</name>
</gene>
<keyword evidence="3" id="KW-0472">Membrane</keyword>
<dbReference type="SMART" id="SM00409">
    <property type="entry name" value="IG"/>
    <property type="match status" value="2"/>
</dbReference>
<dbReference type="Gene3D" id="2.60.40.10">
    <property type="entry name" value="Immunoglobulins"/>
    <property type="match status" value="3"/>
</dbReference>
<evidence type="ECO:0000256" key="1">
    <source>
        <dbReference type="ARBA" id="ARBA00023319"/>
    </source>
</evidence>
<organism evidence="5 6">
    <name type="scientific">Ranitomeya imitator</name>
    <name type="common">mimic poison frog</name>
    <dbReference type="NCBI Taxonomy" id="111125"/>
    <lineage>
        <taxon>Eukaryota</taxon>
        <taxon>Metazoa</taxon>
        <taxon>Chordata</taxon>
        <taxon>Craniata</taxon>
        <taxon>Vertebrata</taxon>
        <taxon>Euteleostomi</taxon>
        <taxon>Amphibia</taxon>
        <taxon>Batrachia</taxon>
        <taxon>Anura</taxon>
        <taxon>Neobatrachia</taxon>
        <taxon>Hyloidea</taxon>
        <taxon>Dendrobatidae</taxon>
        <taxon>Dendrobatinae</taxon>
        <taxon>Ranitomeya</taxon>
    </lineage>
</organism>
<accession>A0ABN9LN47</accession>
<evidence type="ECO:0000313" key="5">
    <source>
        <dbReference type="EMBL" id="CAJ0946073.1"/>
    </source>
</evidence>
<name>A0ABN9LN47_9NEOB</name>
<dbReference type="PANTHER" id="PTHR23411">
    <property type="entry name" value="TAPASIN"/>
    <property type="match status" value="1"/>
</dbReference>
<keyword evidence="1" id="KW-0393">Immunoglobulin domain</keyword>
<protein>
    <recommendedName>
        <fullName evidence="4">Ig-like domain-containing protein</fullName>
    </recommendedName>
</protein>
<evidence type="ECO:0000313" key="6">
    <source>
        <dbReference type="Proteomes" id="UP001176940"/>
    </source>
</evidence>
<feature type="domain" description="Ig-like" evidence="4">
    <location>
        <begin position="400"/>
        <end position="481"/>
    </location>
</feature>
<dbReference type="Proteomes" id="UP001176940">
    <property type="component" value="Unassembled WGS sequence"/>
</dbReference>
<reference evidence="5" key="1">
    <citation type="submission" date="2023-07" db="EMBL/GenBank/DDBJ databases">
        <authorList>
            <person name="Stuckert A."/>
        </authorList>
    </citation>
    <scope>NUCLEOTIDE SEQUENCE</scope>
</reference>
<evidence type="ECO:0000256" key="2">
    <source>
        <dbReference type="SAM" id="MobiDB-lite"/>
    </source>
</evidence>
<dbReference type="InterPro" id="IPR008056">
    <property type="entry name" value="Tapasin"/>
</dbReference>
<dbReference type="InterPro" id="IPR003597">
    <property type="entry name" value="Ig_C1-set"/>
</dbReference>
<dbReference type="Pfam" id="PF07686">
    <property type="entry name" value="V-set"/>
    <property type="match status" value="1"/>
</dbReference>
<proteinExistence type="predicted"/>
<dbReference type="InterPro" id="IPR050380">
    <property type="entry name" value="Immune_Resp_Modulators"/>
</dbReference>
<dbReference type="InterPro" id="IPR013783">
    <property type="entry name" value="Ig-like_fold"/>
</dbReference>